<dbReference type="Pfam" id="PF03412">
    <property type="entry name" value="Peptidase_C39"/>
    <property type="match status" value="1"/>
</dbReference>
<organism evidence="14 15">
    <name type="scientific">Flavobacterium terrae</name>
    <dbReference type="NCBI Taxonomy" id="415425"/>
    <lineage>
        <taxon>Bacteria</taxon>
        <taxon>Pseudomonadati</taxon>
        <taxon>Bacteroidota</taxon>
        <taxon>Flavobacteriia</taxon>
        <taxon>Flavobacteriales</taxon>
        <taxon>Flavobacteriaceae</taxon>
        <taxon>Flavobacterium</taxon>
    </lineage>
</organism>
<evidence type="ECO:0000256" key="7">
    <source>
        <dbReference type="ARBA" id="ARBA00022840"/>
    </source>
</evidence>
<dbReference type="Pfam" id="PF00664">
    <property type="entry name" value="ABC_membrane"/>
    <property type="match status" value="1"/>
</dbReference>
<accession>A0A1M6BFH3</accession>
<feature type="domain" description="ABC transporter" evidence="11">
    <location>
        <begin position="496"/>
        <end position="732"/>
    </location>
</feature>
<dbReference type="PROSITE" id="PS50893">
    <property type="entry name" value="ABC_TRANSPORTER_2"/>
    <property type="match status" value="1"/>
</dbReference>
<dbReference type="InterPro" id="IPR017871">
    <property type="entry name" value="ABC_transporter-like_CS"/>
</dbReference>
<evidence type="ECO:0000259" key="11">
    <source>
        <dbReference type="PROSITE" id="PS50893"/>
    </source>
</evidence>
<evidence type="ECO:0000256" key="5">
    <source>
        <dbReference type="ARBA" id="ARBA00022741"/>
    </source>
</evidence>
<evidence type="ECO:0000256" key="8">
    <source>
        <dbReference type="ARBA" id="ARBA00022989"/>
    </source>
</evidence>
<keyword evidence="5" id="KW-0547">Nucleotide-binding</keyword>
<dbReference type="InterPro" id="IPR005074">
    <property type="entry name" value="Peptidase_C39"/>
</dbReference>
<dbReference type="GO" id="GO:0015421">
    <property type="term" value="F:ABC-type oligopeptide transporter activity"/>
    <property type="evidence" value="ECO:0007669"/>
    <property type="project" value="TreeGrafter"/>
</dbReference>
<feature type="transmembrane region" description="Helical" evidence="10">
    <location>
        <begin position="218"/>
        <end position="243"/>
    </location>
</feature>
<feature type="domain" description="ABC transmembrane type-1" evidence="12">
    <location>
        <begin position="184"/>
        <end position="463"/>
    </location>
</feature>
<dbReference type="SUPFAM" id="SSF52540">
    <property type="entry name" value="P-loop containing nucleoside triphosphate hydrolases"/>
    <property type="match status" value="1"/>
</dbReference>
<dbReference type="PANTHER" id="PTHR43394">
    <property type="entry name" value="ATP-DEPENDENT PERMEASE MDL1, MITOCHONDRIAL"/>
    <property type="match status" value="1"/>
</dbReference>
<keyword evidence="6" id="KW-0378">Hydrolase</keyword>
<evidence type="ECO:0000256" key="9">
    <source>
        <dbReference type="ARBA" id="ARBA00023136"/>
    </source>
</evidence>
<keyword evidence="7 14" id="KW-0067">ATP-binding</keyword>
<dbReference type="SMART" id="SM00382">
    <property type="entry name" value="AAA"/>
    <property type="match status" value="1"/>
</dbReference>
<dbReference type="PROSITE" id="PS50990">
    <property type="entry name" value="PEPTIDASE_C39"/>
    <property type="match status" value="1"/>
</dbReference>
<dbReference type="InterPro" id="IPR027417">
    <property type="entry name" value="P-loop_NTPase"/>
</dbReference>
<feature type="transmembrane region" description="Helical" evidence="10">
    <location>
        <begin position="181"/>
        <end position="198"/>
    </location>
</feature>
<protein>
    <submittedName>
        <fullName evidence="14">ATP-binding cassette, subfamily B</fullName>
    </submittedName>
</protein>
<dbReference type="Proteomes" id="UP000184488">
    <property type="component" value="Unassembled WGS sequence"/>
</dbReference>
<dbReference type="Gene3D" id="3.90.70.10">
    <property type="entry name" value="Cysteine proteinases"/>
    <property type="match status" value="1"/>
</dbReference>
<keyword evidence="8 10" id="KW-1133">Transmembrane helix</keyword>
<evidence type="ECO:0000313" key="14">
    <source>
        <dbReference type="EMBL" id="SHI47417.1"/>
    </source>
</evidence>
<evidence type="ECO:0000256" key="10">
    <source>
        <dbReference type="SAM" id="Phobius"/>
    </source>
</evidence>
<evidence type="ECO:0000256" key="2">
    <source>
        <dbReference type="ARBA" id="ARBA00022448"/>
    </source>
</evidence>
<dbReference type="SUPFAM" id="SSF90123">
    <property type="entry name" value="ABC transporter transmembrane region"/>
    <property type="match status" value="1"/>
</dbReference>
<dbReference type="GO" id="GO:0005524">
    <property type="term" value="F:ATP binding"/>
    <property type="evidence" value="ECO:0007669"/>
    <property type="project" value="UniProtKB-KW"/>
</dbReference>
<dbReference type="AlphaFoldDB" id="A0A1M6BFH3"/>
<dbReference type="GO" id="GO:0016887">
    <property type="term" value="F:ATP hydrolysis activity"/>
    <property type="evidence" value="ECO:0007669"/>
    <property type="project" value="InterPro"/>
</dbReference>
<dbReference type="PROSITE" id="PS50929">
    <property type="entry name" value="ABC_TM1F"/>
    <property type="match status" value="1"/>
</dbReference>
<keyword evidence="2" id="KW-0813">Transport</keyword>
<keyword evidence="4 10" id="KW-0812">Transmembrane</keyword>
<dbReference type="GO" id="GO:0006508">
    <property type="term" value="P:proteolysis"/>
    <property type="evidence" value="ECO:0007669"/>
    <property type="project" value="InterPro"/>
</dbReference>
<feature type="transmembrane region" description="Helical" evidence="10">
    <location>
        <begin position="319"/>
        <end position="339"/>
    </location>
</feature>
<feature type="transmembrane region" description="Helical" evidence="10">
    <location>
        <begin position="417"/>
        <end position="444"/>
    </location>
</feature>
<evidence type="ECO:0000256" key="1">
    <source>
        <dbReference type="ARBA" id="ARBA00004651"/>
    </source>
</evidence>
<feature type="transmembrane region" description="Helical" evidence="10">
    <location>
        <begin position="291"/>
        <end position="313"/>
    </location>
</feature>
<dbReference type="GO" id="GO:0005886">
    <property type="term" value="C:plasma membrane"/>
    <property type="evidence" value="ECO:0007669"/>
    <property type="project" value="UniProtKB-SubCell"/>
</dbReference>
<keyword evidence="15" id="KW-1185">Reference proteome</keyword>
<dbReference type="InterPro" id="IPR003593">
    <property type="entry name" value="AAA+_ATPase"/>
</dbReference>
<dbReference type="Gene3D" id="1.20.1560.10">
    <property type="entry name" value="ABC transporter type 1, transmembrane domain"/>
    <property type="match status" value="1"/>
</dbReference>
<evidence type="ECO:0000256" key="4">
    <source>
        <dbReference type="ARBA" id="ARBA00022692"/>
    </source>
</evidence>
<gene>
    <name evidence="14" type="ORF">SAMN05444363_0725</name>
</gene>
<keyword evidence="3" id="KW-1003">Cell membrane</keyword>
<reference evidence="15" key="1">
    <citation type="submission" date="2016-11" db="EMBL/GenBank/DDBJ databases">
        <authorList>
            <person name="Varghese N."/>
            <person name="Submissions S."/>
        </authorList>
    </citation>
    <scope>NUCLEOTIDE SEQUENCE [LARGE SCALE GENOMIC DNA]</scope>
    <source>
        <strain evidence="15">DSM 18829</strain>
    </source>
</reference>
<feature type="domain" description="Peptidase C39" evidence="13">
    <location>
        <begin position="14"/>
        <end position="137"/>
    </location>
</feature>
<dbReference type="PROSITE" id="PS00211">
    <property type="entry name" value="ABC_TRANSPORTER_1"/>
    <property type="match status" value="1"/>
</dbReference>
<dbReference type="InterPro" id="IPR011527">
    <property type="entry name" value="ABC1_TM_dom"/>
</dbReference>
<comment type="subcellular location">
    <subcellularLocation>
        <location evidence="1">Cell membrane</location>
        <topology evidence="1">Multi-pass membrane protein</topology>
    </subcellularLocation>
</comment>
<evidence type="ECO:0000259" key="12">
    <source>
        <dbReference type="PROSITE" id="PS50929"/>
    </source>
</evidence>
<dbReference type="Pfam" id="PF00005">
    <property type="entry name" value="ABC_tran"/>
    <property type="match status" value="1"/>
</dbReference>
<dbReference type="Gene3D" id="3.40.50.300">
    <property type="entry name" value="P-loop containing nucleotide triphosphate hydrolases"/>
    <property type="match status" value="1"/>
</dbReference>
<evidence type="ECO:0000256" key="6">
    <source>
        <dbReference type="ARBA" id="ARBA00022801"/>
    </source>
</evidence>
<dbReference type="EMBL" id="FQZI01000001">
    <property type="protein sequence ID" value="SHI47417.1"/>
    <property type="molecule type" value="Genomic_DNA"/>
</dbReference>
<dbReference type="STRING" id="415425.SAMN05444363_0725"/>
<evidence type="ECO:0000313" key="15">
    <source>
        <dbReference type="Proteomes" id="UP000184488"/>
    </source>
</evidence>
<dbReference type="GO" id="GO:0008233">
    <property type="term" value="F:peptidase activity"/>
    <property type="evidence" value="ECO:0007669"/>
    <property type="project" value="InterPro"/>
</dbReference>
<dbReference type="FunFam" id="3.40.50.300:FF:000299">
    <property type="entry name" value="ABC transporter ATP-binding protein/permease"/>
    <property type="match status" value="1"/>
</dbReference>
<proteinExistence type="predicted"/>
<keyword evidence="9 10" id="KW-0472">Membrane</keyword>
<dbReference type="PANTHER" id="PTHR43394:SF1">
    <property type="entry name" value="ATP-BINDING CASSETTE SUB-FAMILY B MEMBER 10, MITOCHONDRIAL"/>
    <property type="match status" value="1"/>
</dbReference>
<dbReference type="InterPro" id="IPR039421">
    <property type="entry name" value="Type_1_exporter"/>
</dbReference>
<sequence>MLFYKKPKITFYNQLESTDCGAACLSMIISYYGKKISLSQVKKQFEFTRIGVSIQDIVEVATNVGFQATPLKLAQDQLEQIPLPCILFWKQDHFVVLEKITRKKGETFYHILDPGYGKIIIDSSVFLKEWQGNNEKGVGIVFQVTDSFKEFEWKNEEKKSLFKSPAFISALVFLKNNKWKYFSSILLLIVSLITSFYIPFTFQKVIDSGITLKDINVVYYFLGAQMVLFISSFISDFLSTLFLTKINYQLSILLKENLLLKLMRLPVRFFDTRLNTETLQRIQDQNKIQNFVTWKGIDFSLSILNIIIFSGLLCYFNPVIFGIYISLSIVSILWVIFFLRKRAMLEYAMFLGQSENSNGIYEFIMNMPEIKINHAQYKTVNKILNVQKKLNALELRNLFLNMYQNIGVEFLSKFKEIIAIAICAYFIINGNMTLGTLLSISYIIGQLTNPIQNLVGFVRDTQDATIANKRIGEIYENEEEDTNKKIDVDNLSFDAINIEDVSFKYPGNFNPFVLENISFAIPKNSVTAIVGSSGSGKTSLLKLLLSYYPPNKGSIVLDQLNLVDVSSNQWRNKCGIVLQDGKIFSGTIAENIALADETIDEEKLINAAKIANILELIKVLPMGFNTKVGNSGIELSGGQKQRILIARAVYKNPEYIFFDEATSALDAENEKIIHDNLQEFFRGKTVVIIAHRLSTVKKSDQIIVLKQGQVVEQGNHQQLVEIKGDYFNLVKNQLELGN</sequence>
<evidence type="ECO:0000256" key="3">
    <source>
        <dbReference type="ARBA" id="ARBA00022475"/>
    </source>
</evidence>
<dbReference type="InterPro" id="IPR036640">
    <property type="entry name" value="ABC1_TM_sf"/>
</dbReference>
<dbReference type="RefSeq" id="WP_073308646.1">
    <property type="nucleotide sequence ID" value="NZ_FQZI01000001.1"/>
</dbReference>
<evidence type="ECO:0000259" key="13">
    <source>
        <dbReference type="PROSITE" id="PS50990"/>
    </source>
</evidence>
<name>A0A1M6BFH3_9FLAO</name>
<dbReference type="InterPro" id="IPR003439">
    <property type="entry name" value="ABC_transporter-like_ATP-bd"/>
</dbReference>